<name>A0A3S4TA07_9ACTO</name>
<sequence length="498" mass="52481">MTPSPTTTISSLSRTRTERRPKTRFTRGSALLHEDVVTPVHHHDEAQDAMLVEVDGTSRTMSGCEADSYVTQRYDLPELTEVEHVDGGPRFVKRRHVLAGAAAGFGALLTATSMPRYAFAAPAAGRPQGLLVCVFMRGGFDGLSAVVPVNDPAYYAARKTIAVPAGRTLPLDGTWGLSTHMRALKPLWDAGELAIIQGVGSPEVSRSHFADQVTVERAAPASVRSGWLGRYLQAASADTGTFRGVSVGSSTVLSLTTKALETVAVSSIDAFDLTVWGSERLRSHVRTAIDEMYRGAGGEVQMTASATMDAAEQLQQVRASQPRAGSGYPTSTWGKGLAEIARMAKSGAGIEVACIDIGDWDMHAGLGAASDEQAWFARRARDFAEGLAAFRQDLGGMWDSTTVVTMSEFGRRVAENGGGGVDHGQGNTMFVMGGTVRGGRVLGTVPSLEAANLSLGDVPITLDYRQALSEIVSARLGGGADLGAVFPGFTPGKPLGIV</sequence>
<dbReference type="Proteomes" id="UP000266895">
    <property type="component" value="Chromosome"/>
</dbReference>
<dbReference type="RefSeq" id="WP_126382570.1">
    <property type="nucleotide sequence ID" value="NZ_LR134350.1"/>
</dbReference>
<evidence type="ECO:0000313" key="2">
    <source>
        <dbReference type="EMBL" id="VEG28366.1"/>
    </source>
</evidence>
<dbReference type="AlphaFoldDB" id="A0A3S4TA07"/>
<dbReference type="PANTHER" id="PTHR43737:SF1">
    <property type="entry name" value="DUF1501 DOMAIN-CONTAINING PROTEIN"/>
    <property type="match status" value="1"/>
</dbReference>
<dbReference type="KEGG" id="ahw:NCTC11636_01502"/>
<feature type="region of interest" description="Disordered" evidence="1">
    <location>
        <begin position="1"/>
        <end position="24"/>
    </location>
</feature>
<dbReference type="OrthoDB" id="9779968at2"/>
<gene>
    <name evidence="2" type="ORF">NCTC11636_01502</name>
</gene>
<dbReference type="EMBL" id="LR134350">
    <property type="protein sequence ID" value="VEG28366.1"/>
    <property type="molecule type" value="Genomic_DNA"/>
</dbReference>
<reference evidence="2 3" key="1">
    <citation type="submission" date="2018-12" db="EMBL/GenBank/DDBJ databases">
        <authorList>
            <consortium name="Pathogen Informatics"/>
        </authorList>
    </citation>
    <scope>NUCLEOTIDE SEQUENCE [LARGE SCALE GENOMIC DNA]</scope>
    <source>
        <strain evidence="2 3">NCTC11636</strain>
    </source>
</reference>
<protein>
    <submittedName>
        <fullName evidence="2">Uncharacterized protein conserved in bacteria</fullName>
    </submittedName>
</protein>
<dbReference type="Pfam" id="PF07394">
    <property type="entry name" value="DUF1501"/>
    <property type="match status" value="1"/>
</dbReference>
<accession>A0A3S4TA07</accession>
<keyword evidence="3" id="KW-1185">Reference proteome</keyword>
<organism evidence="2 3">
    <name type="scientific">Actinomyces howellii</name>
    <dbReference type="NCBI Taxonomy" id="52771"/>
    <lineage>
        <taxon>Bacteria</taxon>
        <taxon>Bacillati</taxon>
        <taxon>Actinomycetota</taxon>
        <taxon>Actinomycetes</taxon>
        <taxon>Actinomycetales</taxon>
        <taxon>Actinomycetaceae</taxon>
        <taxon>Actinomyces</taxon>
    </lineage>
</organism>
<proteinExistence type="predicted"/>
<dbReference type="InterPro" id="IPR010869">
    <property type="entry name" value="DUF1501"/>
</dbReference>
<feature type="compositionally biased region" description="Low complexity" evidence="1">
    <location>
        <begin position="1"/>
        <end position="14"/>
    </location>
</feature>
<dbReference type="PANTHER" id="PTHR43737">
    <property type="entry name" value="BLL7424 PROTEIN"/>
    <property type="match status" value="1"/>
</dbReference>
<evidence type="ECO:0000256" key="1">
    <source>
        <dbReference type="SAM" id="MobiDB-lite"/>
    </source>
</evidence>
<evidence type="ECO:0000313" key="3">
    <source>
        <dbReference type="Proteomes" id="UP000266895"/>
    </source>
</evidence>